<organism evidence="8 9">
    <name type="scientific">Seiridium cardinale</name>
    <dbReference type="NCBI Taxonomy" id="138064"/>
    <lineage>
        <taxon>Eukaryota</taxon>
        <taxon>Fungi</taxon>
        <taxon>Dikarya</taxon>
        <taxon>Ascomycota</taxon>
        <taxon>Pezizomycotina</taxon>
        <taxon>Sordariomycetes</taxon>
        <taxon>Xylariomycetidae</taxon>
        <taxon>Amphisphaeriales</taxon>
        <taxon>Sporocadaceae</taxon>
        <taxon>Seiridium</taxon>
    </lineage>
</organism>
<feature type="transmembrane region" description="Helical" evidence="6">
    <location>
        <begin position="229"/>
        <end position="247"/>
    </location>
</feature>
<evidence type="ECO:0000313" key="9">
    <source>
        <dbReference type="Proteomes" id="UP001465668"/>
    </source>
</evidence>
<protein>
    <submittedName>
        <fullName evidence="8">Major facilitator superfamily transporter</fullName>
    </submittedName>
</protein>
<gene>
    <name evidence="8" type="ORF">SCAR479_10317</name>
</gene>
<keyword evidence="2 6" id="KW-0812">Transmembrane</keyword>
<dbReference type="InterPro" id="IPR036259">
    <property type="entry name" value="MFS_trans_sf"/>
</dbReference>
<evidence type="ECO:0000256" key="1">
    <source>
        <dbReference type="ARBA" id="ARBA00004141"/>
    </source>
</evidence>
<dbReference type="SUPFAM" id="SSF103473">
    <property type="entry name" value="MFS general substrate transporter"/>
    <property type="match status" value="1"/>
</dbReference>
<evidence type="ECO:0000256" key="6">
    <source>
        <dbReference type="SAM" id="Phobius"/>
    </source>
</evidence>
<feature type="transmembrane region" description="Helical" evidence="6">
    <location>
        <begin position="396"/>
        <end position="421"/>
    </location>
</feature>
<accession>A0ABR2XH29</accession>
<feature type="compositionally biased region" description="Polar residues" evidence="5">
    <location>
        <begin position="650"/>
        <end position="669"/>
    </location>
</feature>
<evidence type="ECO:0000313" key="8">
    <source>
        <dbReference type="EMBL" id="KAK9772987.1"/>
    </source>
</evidence>
<feature type="compositionally biased region" description="Polar residues" evidence="5">
    <location>
        <begin position="686"/>
        <end position="695"/>
    </location>
</feature>
<dbReference type="EMBL" id="JARVKM010000055">
    <property type="protein sequence ID" value="KAK9772987.1"/>
    <property type="molecule type" value="Genomic_DNA"/>
</dbReference>
<dbReference type="Gene3D" id="1.20.1250.20">
    <property type="entry name" value="MFS general substrate transporter like domains"/>
    <property type="match status" value="1"/>
</dbReference>
<feature type="transmembrane region" description="Helical" evidence="6">
    <location>
        <begin position="433"/>
        <end position="451"/>
    </location>
</feature>
<feature type="compositionally biased region" description="Polar residues" evidence="5">
    <location>
        <begin position="720"/>
        <end position="730"/>
    </location>
</feature>
<evidence type="ECO:0000259" key="7">
    <source>
        <dbReference type="PROSITE" id="PS50850"/>
    </source>
</evidence>
<keyword evidence="9" id="KW-1185">Reference proteome</keyword>
<feature type="transmembrane region" description="Helical" evidence="6">
    <location>
        <begin position="522"/>
        <end position="543"/>
    </location>
</feature>
<name>A0ABR2XH29_9PEZI</name>
<dbReference type="PANTHER" id="PTHR23501">
    <property type="entry name" value="MAJOR FACILITATOR SUPERFAMILY"/>
    <property type="match status" value="1"/>
</dbReference>
<evidence type="ECO:0000256" key="3">
    <source>
        <dbReference type="ARBA" id="ARBA00022989"/>
    </source>
</evidence>
<feature type="transmembrane region" description="Helical" evidence="6">
    <location>
        <begin position="355"/>
        <end position="376"/>
    </location>
</feature>
<feature type="region of interest" description="Disordered" evidence="5">
    <location>
        <begin position="686"/>
        <end position="730"/>
    </location>
</feature>
<dbReference type="InterPro" id="IPR020846">
    <property type="entry name" value="MFS_dom"/>
</dbReference>
<feature type="transmembrane region" description="Helical" evidence="6">
    <location>
        <begin position="487"/>
        <end position="510"/>
    </location>
</feature>
<feature type="transmembrane region" description="Helical" evidence="6">
    <location>
        <begin position="254"/>
        <end position="281"/>
    </location>
</feature>
<sequence>MSLSRKGTTASRASWRIEIDQRLSWVNSLIVPQLDDPRDLLSPVESFRSSWISDFVIPQPEAPPNSAYVDEGTQTDERRDAGTQTEWHLPLVPEETGQEDEHQQPRHSLGGPDLQKKGKGPESPVAPPQPQYLAGLNLWLVATGLDRSIVSVATPAITSEFNSLNDVGWYASAYLLTMCSFQLPFGKLYAELNQKFVFLAAVTIFEVGSIVCAAAPSSVALIVGRAVSGLGAAGIISGSIITIGACVHPSKRPAWLGAMAAVANLAQAFGPLIGGALVSGATWRWCFWINLPLGAITAVLVVVFLRVPPKPPTPGQTRWQRVRQNLDALGTALVVPAVACLLLALQWGGTEYPWGNWRCILLLVLFGVLLVAWVYVQYRRGDRATVPLKLLRLRPISFGSVYTMSSYGSIIIVLYYIPIWFQAVRGYSALQSGLYSIALVLPWTATLLISAQITTRTGYYAPQMLLATILMSTMTGLFTLYKVDAPTAFWVCTLIFFGLGVGLGTQQPVVAAQAALKGPQMALGTSIIMFLQILAGAILVSVAQNVFYSDLPKQLAATAPGVSAQTVIALGADSLPSKLAAMYSPAEVRNILTAYNDSIRSVFIVAVAVSSLSVIGSAGVEWKNIKPRPAQAPAAKKEPADNLEAAPSGMGTSSHPTNPIQPQTYQNHPITPIQPQIYQSHPITPVQPQEYQNHPITPVQPHAYHSRSVSQPESYEMSGSMRTRSTSWLD</sequence>
<dbReference type="CDD" id="cd17502">
    <property type="entry name" value="MFS_Azr1_MDR_like"/>
    <property type="match status" value="1"/>
</dbReference>
<comment type="caution">
    <text evidence="8">The sequence shown here is derived from an EMBL/GenBank/DDBJ whole genome shotgun (WGS) entry which is preliminary data.</text>
</comment>
<evidence type="ECO:0000256" key="4">
    <source>
        <dbReference type="ARBA" id="ARBA00023136"/>
    </source>
</evidence>
<keyword evidence="3 6" id="KW-1133">Transmembrane helix</keyword>
<dbReference type="Proteomes" id="UP001465668">
    <property type="component" value="Unassembled WGS sequence"/>
</dbReference>
<feature type="region of interest" description="Disordered" evidence="5">
    <location>
        <begin position="56"/>
        <end position="82"/>
    </location>
</feature>
<feature type="transmembrane region" description="Helical" evidence="6">
    <location>
        <begin position="197"/>
        <end position="223"/>
    </location>
</feature>
<dbReference type="PANTHER" id="PTHR23501:SF199">
    <property type="entry name" value="MFS EFFLUX TRANSPORTER INPD-RELATED"/>
    <property type="match status" value="1"/>
</dbReference>
<proteinExistence type="predicted"/>
<dbReference type="InterPro" id="IPR011701">
    <property type="entry name" value="MFS"/>
</dbReference>
<feature type="transmembrane region" description="Helical" evidence="6">
    <location>
        <begin position="328"/>
        <end position="349"/>
    </location>
</feature>
<keyword evidence="4 6" id="KW-0472">Membrane</keyword>
<dbReference type="Pfam" id="PF07690">
    <property type="entry name" value="MFS_1"/>
    <property type="match status" value="1"/>
</dbReference>
<evidence type="ECO:0000256" key="5">
    <source>
        <dbReference type="SAM" id="MobiDB-lite"/>
    </source>
</evidence>
<feature type="region of interest" description="Disordered" evidence="5">
    <location>
        <begin position="95"/>
        <end position="127"/>
    </location>
</feature>
<feature type="region of interest" description="Disordered" evidence="5">
    <location>
        <begin position="629"/>
        <end position="669"/>
    </location>
</feature>
<dbReference type="PROSITE" id="PS50850">
    <property type="entry name" value="MFS"/>
    <property type="match status" value="1"/>
</dbReference>
<feature type="transmembrane region" description="Helical" evidence="6">
    <location>
        <begin position="287"/>
        <end position="307"/>
    </location>
</feature>
<evidence type="ECO:0000256" key="2">
    <source>
        <dbReference type="ARBA" id="ARBA00022692"/>
    </source>
</evidence>
<feature type="transmembrane region" description="Helical" evidence="6">
    <location>
        <begin position="463"/>
        <end position="481"/>
    </location>
</feature>
<feature type="domain" description="Major facilitator superfamily (MFS) profile" evidence="7">
    <location>
        <begin position="132"/>
        <end position="589"/>
    </location>
</feature>
<feature type="transmembrane region" description="Helical" evidence="6">
    <location>
        <begin position="599"/>
        <end position="620"/>
    </location>
</feature>
<comment type="subcellular location">
    <subcellularLocation>
        <location evidence="1">Membrane</location>
        <topology evidence="1">Multi-pass membrane protein</topology>
    </subcellularLocation>
</comment>
<reference evidence="8 9" key="1">
    <citation type="submission" date="2024-02" db="EMBL/GenBank/DDBJ databases">
        <title>First draft genome assembly of two strains of Seiridium cardinale.</title>
        <authorList>
            <person name="Emiliani G."/>
            <person name="Scali E."/>
        </authorList>
    </citation>
    <scope>NUCLEOTIDE SEQUENCE [LARGE SCALE GENOMIC DNA]</scope>
    <source>
        <strain evidence="8 9">BM-138-000479</strain>
    </source>
</reference>